<evidence type="ECO:0008006" key="2">
    <source>
        <dbReference type="Google" id="ProtNLM"/>
    </source>
</evidence>
<name>A0A5V3WF70_SALER</name>
<evidence type="ECO:0000313" key="1">
    <source>
        <dbReference type="EMBL" id="EBN4401869.1"/>
    </source>
</evidence>
<protein>
    <recommendedName>
        <fullName evidence="2">Ash family protein</fullName>
    </recommendedName>
</protein>
<reference evidence="1" key="1">
    <citation type="submission" date="2018-07" db="EMBL/GenBank/DDBJ databases">
        <authorList>
            <consortium name="PulseNet: The National Subtyping Network for Foodborne Disease Surveillance"/>
            <person name="Tarr C.L."/>
            <person name="Trees E."/>
            <person name="Katz L.S."/>
            <person name="Carleton-Romer H.A."/>
            <person name="Stroika S."/>
            <person name="Kucerova Z."/>
            <person name="Roache K.F."/>
            <person name="Sabol A.L."/>
            <person name="Besser J."/>
            <person name="Gerner-Smidt P."/>
        </authorList>
    </citation>
    <scope>NUCLEOTIDE SEQUENCE</scope>
    <source>
        <strain evidence="1">PNUSAS044948</strain>
    </source>
</reference>
<gene>
    <name evidence="1" type="ORF">DSA09_17555</name>
</gene>
<dbReference type="EMBL" id="AAGFSO010000012">
    <property type="protein sequence ID" value="EBN4401869.1"/>
    <property type="molecule type" value="Genomic_DNA"/>
</dbReference>
<dbReference type="AlphaFoldDB" id="A0A5V3WF70"/>
<sequence>MATLTPRASFFVSSQRIPVKQTVSMVALVGQPSGWPVTIGAGFSPPPASPPLMSVRTLTVTS</sequence>
<comment type="caution">
    <text evidence="1">The sequence shown here is derived from an EMBL/GenBank/DDBJ whole genome shotgun (WGS) entry which is preliminary data.</text>
</comment>
<proteinExistence type="predicted"/>
<organism evidence="1">
    <name type="scientific">Salmonella enterica</name>
    <name type="common">Salmonella choleraesuis</name>
    <dbReference type="NCBI Taxonomy" id="28901"/>
    <lineage>
        <taxon>Bacteria</taxon>
        <taxon>Pseudomonadati</taxon>
        <taxon>Pseudomonadota</taxon>
        <taxon>Gammaproteobacteria</taxon>
        <taxon>Enterobacterales</taxon>
        <taxon>Enterobacteriaceae</taxon>
        <taxon>Salmonella</taxon>
    </lineage>
</organism>
<accession>A0A5V3WF70</accession>